<evidence type="ECO:0000313" key="2">
    <source>
        <dbReference type="EMBL" id="EEG88677.1"/>
    </source>
</evidence>
<accession>C0BC76</accession>
<gene>
    <name evidence="2" type="ORF">COPCOM_02767</name>
</gene>
<dbReference type="Proteomes" id="UP000003793">
    <property type="component" value="Unassembled WGS sequence"/>
</dbReference>
<protein>
    <submittedName>
        <fullName evidence="2">Uncharacterized protein</fullName>
    </submittedName>
</protein>
<evidence type="ECO:0000313" key="3">
    <source>
        <dbReference type="Proteomes" id="UP000003793"/>
    </source>
</evidence>
<reference evidence="2 3" key="2">
    <citation type="submission" date="2009-03" db="EMBL/GenBank/DDBJ databases">
        <title>Draft genome sequence of Coprococcus comes (ATCC 27758).</title>
        <authorList>
            <person name="Sudarsanam P."/>
            <person name="Ley R."/>
            <person name="Guruge J."/>
            <person name="Turnbaugh P.J."/>
            <person name="Mahowald M."/>
            <person name="Liep D."/>
            <person name="Gordon J."/>
        </authorList>
    </citation>
    <scope>NUCLEOTIDE SEQUENCE [LARGE SCALE GENOMIC DNA]</scope>
    <source>
        <strain evidence="2 3">ATCC 27758</strain>
    </source>
</reference>
<comment type="caution">
    <text evidence="2">The sequence shown here is derived from an EMBL/GenBank/DDBJ whole genome shotgun (WGS) entry which is preliminary data.</text>
</comment>
<keyword evidence="1" id="KW-1133">Transmembrane helix</keyword>
<proteinExistence type="predicted"/>
<organism evidence="2 3">
    <name type="scientific">Coprococcus comes ATCC 27758</name>
    <dbReference type="NCBI Taxonomy" id="470146"/>
    <lineage>
        <taxon>Bacteria</taxon>
        <taxon>Bacillati</taxon>
        <taxon>Bacillota</taxon>
        <taxon>Clostridia</taxon>
        <taxon>Lachnospirales</taxon>
        <taxon>Lachnospiraceae</taxon>
        <taxon>Coprococcus</taxon>
    </lineage>
</organism>
<evidence type="ECO:0000256" key="1">
    <source>
        <dbReference type="SAM" id="Phobius"/>
    </source>
</evidence>
<dbReference type="AlphaFoldDB" id="C0BC76"/>
<dbReference type="HOGENOM" id="CLU_2878154_0_0_9"/>
<keyword evidence="1" id="KW-0472">Membrane</keyword>
<keyword evidence="1" id="KW-0812">Transmembrane</keyword>
<feature type="transmembrane region" description="Helical" evidence="1">
    <location>
        <begin position="6"/>
        <end position="28"/>
    </location>
</feature>
<sequence length="63" mass="7393">MLFACNHLFFIYVLLHIPFFLTIINIFLMHQKSRIRCTGILNLSSYPAFVPLNSSPFDARIYI</sequence>
<name>C0BC76_9FIRM</name>
<reference evidence="2 3" key="1">
    <citation type="submission" date="2009-02" db="EMBL/GenBank/DDBJ databases">
        <authorList>
            <person name="Fulton L."/>
            <person name="Clifton S."/>
            <person name="Fulton B."/>
            <person name="Xu J."/>
            <person name="Minx P."/>
            <person name="Pepin K.H."/>
            <person name="Johnson M."/>
            <person name="Bhonagiri V."/>
            <person name="Nash W.E."/>
            <person name="Mardis E.R."/>
            <person name="Wilson R.K."/>
        </authorList>
    </citation>
    <scope>NUCLEOTIDE SEQUENCE [LARGE SCALE GENOMIC DNA]</scope>
    <source>
        <strain evidence="2 3">ATCC 27758</strain>
    </source>
</reference>
<dbReference type="EMBL" id="ABVR01000042">
    <property type="protein sequence ID" value="EEG88677.1"/>
    <property type="molecule type" value="Genomic_DNA"/>
</dbReference>